<dbReference type="GO" id="GO:0003677">
    <property type="term" value="F:DNA binding"/>
    <property type="evidence" value="ECO:0007669"/>
    <property type="project" value="UniProtKB-KW"/>
</dbReference>
<dbReference type="SMART" id="SM00530">
    <property type="entry name" value="HTH_XRE"/>
    <property type="match status" value="1"/>
</dbReference>
<evidence type="ECO:0000313" key="5">
    <source>
        <dbReference type="Proteomes" id="UP001245561"/>
    </source>
</evidence>
<evidence type="ECO:0000313" key="4">
    <source>
        <dbReference type="EMBL" id="MDT2637732.1"/>
    </source>
</evidence>
<evidence type="ECO:0000313" key="6">
    <source>
        <dbReference type="Proteomes" id="UP001256547"/>
    </source>
</evidence>
<keyword evidence="1" id="KW-0238">DNA-binding</keyword>
<dbReference type="Gene3D" id="2.60.120.10">
    <property type="entry name" value="Jelly Rolls"/>
    <property type="match status" value="1"/>
</dbReference>
<dbReference type="InterPro" id="IPR013096">
    <property type="entry name" value="Cupin_2"/>
</dbReference>
<comment type="caution">
    <text evidence="4">The sequence shown here is derived from an EMBL/GenBank/DDBJ whole genome shotgun (WGS) entry which is preliminary data.</text>
</comment>
<dbReference type="PROSITE" id="PS50943">
    <property type="entry name" value="HTH_CROC1"/>
    <property type="match status" value="1"/>
</dbReference>
<accession>A0AAW8TJD0</accession>
<organism evidence="4 5">
    <name type="scientific">Enterococcus dongliensis</name>
    <dbReference type="NCBI Taxonomy" id="2559925"/>
    <lineage>
        <taxon>Bacteria</taxon>
        <taxon>Bacillati</taxon>
        <taxon>Bacillota</taxon>
        <taxon>Bacilli</taxon>
        <taxon>Lactobacillales</taxon>
        <taxon>Enterococcaceae</taxon>
        <taxon>Enterococcus</taxon>
    </lineage>
</organism>
<dbReference type="EMBL" id="JARPYT010000013">
    <property type="protein sequence ID" value="MDT2637732.1"/>
    <property type="molecule type" value="Genomic_DNA"/>
</dbReference>
<dbReference type="PANTHER" id="PTHR46797">
    <property type="entry name" value="HTH-TYPE TRANSCRIPTIONAL REGULATOR"/>
    <property type="match status" value="1"/>
</dbReference>
<dbReference type="SUPFAM" id="SSF51182">
    <property type="entry name" value="RmlC-like cupins"/>
    <property type="match status" value="1"/>
</dbReference>
<dbReference type="Pfam" id="PF01381">
    <property type="entry name" value="HTH_3"/>
    <property type="match status" value="1"/>
</dbReference>
<dbReference type="InterPro" id="IPR050807">
    <property type="entry name" value="TransReg_Diox_bact_type"/>
</dbReference>
<dbReference type="GO" id="GO:0005829">
    <property type="term" value="C:cytosol"/>
    <property type="evidence" value="ECO:0007669"/>
    <property type="project" value="TreeGrafter"/>
</dbReference>
<dbReference type="Proteomes" id="UP001256547">
    <property type="component" value="Unassembled WGS sequence"/>
</dbReference>
<dbReference type="Gene3D" id="1.10.260.40">
    <property type="entry name" value="lambda repressor-like DNA-binding domains"/>
    <property type="match status" value="1"/>
</dbReference>
<dbReference type="AlphaFoldDB" id="A0AAW8TJD0"/>
<dbReference type="RefSeq" id="WP_137604097.1">
    <property type="nucleotide sequence ID" value="NZ_JARPYR010000013.1"/>
</dbReference>
<dbReference type="Pfam" id="PF07883">
    <property type="entry name" value="Cupin_2"/>
    <property type="match status" value="1"/>
</dbReference>
<dbReference type="Proteomes" id="UP001245561">
    <property type="component" value="Unassembled WGS sequence"/>
</dbReference>
<dbReference type="CDD" id="cd00093">
    <property type="entry name" value="HTH_XRE"/>
    <property type="match status" value="1"/>
</dbReference>
<evidence type="ECO:0000313" key="3">
    <source>
        <dbReference type="EMBL" id="MDT2596918.1"/>
    </source>
</evidence>
<keyword evidence="6" id="KW-1185">Reference proteome</keyword>
<dbReference type="GO" id="GO:0003700">
    <property type="term" value="F:DNA-binding transcription factor activity"/>
    <property type="evidence" value="ECO:0007669"/>
    <property type="project" value="TreeGrafter"/>
</dbReference>
<dbReference type="PANTHER" id="PTHR46797:SF25">
    <property type="entry name" value="TRANSCRIPTIONAL REGULATOR"/>
    <property type="match status" value="1"/>
</dbReference>
<dbReference type="GeneID" id="86910474"/>
<gene>
    <name evidence="4" type="ORF">P7D36_09535</name>
    <name evidence="3" type="ORF">P7D39_07870</name>
</gene>
<proteinExistence type="predicted"/>
<reference evidence="4 6" key="1">
    <citation type="submission" date="2023-03" db="EMBL/GenBank/DDBJ databases">
        <authorList>
            <person name="Shen W."/>
            <person name="Cai J."/>
        </authorList>
    </citation>
    <scope>NUCLEOTIDE SEQUENCE</scope>
    <source>
        <strain evidence="4">P55-2</strain>
        <strain evidence="3 6">P72-2</strain>
    </source>
</reference>
<protein>
    <submittedName>
        <fullName evidence="4">XRE family transcriptional regulator</fullName>
    </submittedName>
</protein>
<dbReference type="SUPFAM" id="SSF47413">
    <property type="entry name" value="lambda repressor-like DNA-binding domains"/>
    <property type="match status" value="1"/>
</dbReference>
<dbReference type="InterPro" id="IPR010982">
    <property type="entry name" value="Lambda_DNA-bd_dom_sf"/>
</dbReference>
<sequence>MNIGEKVKNLRNERGMTLKQLSEETGLSTGFLSQFERGITTIAVEHLATIADLFKVKINYFFEDESVNEPIVRGYDQPVIHKLNNIIYKQLSRSPKDKMIAPKLIEIMPHENRELPTTYPHQGEEFIYILEGILTLVIEETTYQLYPGDSAHYFSTINHNWDNQTNNVVKFIVVHHPNDY</sequence>
<name>A0AAW8TJD0_9ENTE</name>
<dbReference type="CDD" id="cd02209">
    <property type="entry name" value="cupin_XRE_C"/>
    <property type="match status" value="1"/>
</dbReference>
<dbReference type="InterPro" id="IPR014710">
    <property type="entry name" value="RmlC-like_jellyroll"/>
</dbReference>
<dbReference type="InterPro" id="IPR011051">
    <property type="entry name" value="RmlC_Cupin_sf"/>
</dbReference>
<evidence type="ECO:0000256" key="1">
    <source>
        <dbReference type="ARBA" id="ARBA00023125"/>
    </source>
</evidence>
<dbReference type="InterPro" id="IPR001387">
    <property type="entry name" value="Cro/C1-type_HTH"/>
</dbReference>
<feature type="domain" description="HTH cro/C1-type" evidence="2">
    <location>
        <begin position="7"/>
        <end position="61"/>
    </location>
</feature>
<dbReference type="EMBL" id="JARPYR010000013">
    <property type="protein sequence ID" value="MDT2596918.1"/>
    <property type="molecule type" value="Genomic_DNA"/>
</dbReference>
<evidence type="ECO:0000259" key="2">
    <source>
        <dbReference type="PROSITE" id="PS50943"/>
    </source>
</evidence>